<dbReference type="GO" id="GO:0008677">
    <property type="term" value="F:2-dehydropantoate 2-reductase activity"/>
    <property type="evidence" value="ECO:0007669"/>
    <property type="project" value="UniProtKB-EC"/>
</dbReference>
<dbReference type="PANTHER" id="PTHR43765">
    <property type="entry name" value="2-DEHYDROPANTOATE 2-REDUCTASE-RELATED"/>
    <property type="match status" value="1"/>
</dbReference>
<accession>A0A1X9MME1</accession>
<dbReference type="UniPathway" id="UPA00028">
    <property type="reaction ID" value="UER00004"/>
</dbReference>
<evidence type="ECO:0000256" key="7">
    <source>
        <dbReference type="ARBA" id="ARBA00022857"/>
    </source>
</evidence>
<keyword evidence="6 11" id="KW-0566">Pantothenate biosynthesis</keyword>
<proteinExistence type="inferred from homology"/>
<comment type="pathway">
    <text evidence="2 11">Cofactor biosynthesis; (R)-pantothenate biosynthesis; (R)-pantoate from 3-methyl-2-oxobutanoate: step 2/2.</text>
</comment>
<dbReference type="Gene3D" id="1.10.1040.10">
    <property type="entry name" value="N-(1-d-carboxylethyl)-l-norvaline Dehydrogenase, domain 2"/>
    <property type="match status" value="1"/>
</dbReference>
<dbReference type="STRING" id="199441.BkAM31D_21945"/>
<organism evidence="14 15">
    <name type="scientific">Halalkalibacter krulwichiae</name>
    <dbReference type="NCBI Taxonomy" id="199441"/>
    <lineage>
        <taxon>Bacteria</taxon>
        <taxon>Bacillati</taxon>
        <taxon>Bacillota</taxon>
        <taxon>Bacilli</taxon>
        <taxon>Bacillales</taxon>
        <taxon>Bacillaceae</taxon>
        <taxon>Halalkalibacter</taxon>
    </lineage>
</organism>
<dbReference type="EMBL" id="CP020814">
    <property type="protein sequence ID" value="ARK32302.1"/>
    <property type="molecule type" value="Genomic_DNA"/>
</dbReference>
<evidence type="ECO:0000256" key="11">
    <source>
        <dbReference type="RuleBase" id="RU362068"/>
    </source>
</evidence>
<evidence type="ECO:0000256" key="4">
    <source>
        <dbReference type="ARBA" id="ARBA00013014"/>
    </source>
</evidence>
<dbReference type="SUPFAM" id="SSF48179">
    <property type="entry name" value="6-phosphogluconate dehydrogenase C-terminal domain-like"/>
    <property type="match status" value="1"/>
</dbReference>
<dbReference type="InterPro" id="IPR036291">
    <property type="entry name" value="NAD(P)-bd_dom_sf"/>
</dbReference>
<evidence type="ECO:0000256" key="10">
    <source>
        <dbReference type="ARBA" id="ARBA00048793"/>
    </source>
</evidence>
<dbReference type="PANTHER" id="PTHR43765:SF2">
    <property type="entry name" value="2-DEHYDROPANTOATE 2-REDUCTASE"/>
    <property type="match status" value="1"/>
</dbReference>
<dbReference type="FunFam" id="1.10.1040.10:FF:000017">
    <property type="entry name" value="2-dehydropantoate 2-reductase"/>
    <property type="match status" value="1"/>
</dbReference>
<dbReference type="KEGG" id="bkw:BkAM31D_21945"/>
<reference evidence="14 15" key="1">
    <citation type="submission" date="2017-04" db="EMBL/GenBank/DDBJ databases">
        <title>Bacillus krulwichiae AM31D Genome sequencing and assembly.</title>
        <authorList>
            <person name="Krulwich T.A."/>
            <person name="Anastor L."/>
            <person name="Ehrlich R."/>
            <person name="Ehrlich G.D."/>
            <person name="Janto B."/>
        </authorList>
    </citation>
    <scope>NUCLEOTIDE SEQUENCE [LARGE SCALE GENOMIC DNA]</scope>
    <source>
        <strain evidence="14 15">AM31D</strain>
    </source>
</reference>
<dbReference type="InterPro" id="IPR003710">
    <property type="entry name" value="ApbA"/>
</dbReference>
<dbReference type="InterPro" id="IPR050838">
    <property type="entry name" value="Ketopantoate_reductase"/>
</dbReference>
<evidence type="ECO:0000256" key="6">
    <source>
        <dbReference type="ARBA" id="ARBA00022655"/>
    </source>
</evidence>
<dbReference type="EC" id="1.1.1.169" evidence="4 11"/>
<dbReference type="RefSeq" id="WP_180319882.1">
    <property type="nucleotide sequence ID" value="NZ_CP020814.1"/>
</dbReference>
<evidence type="ECO:0000256" key="3">
    <source>
        <dbReference type="ARBA" id="ARBA00007870"/>
    </source>
</evidence>
<evidence type="ECO:0000256" key="5">
    <source>
        <dbReference type="ARBA" id="ARBA00019465"/>
    </source>
</evidence>
<dbReference type="AlphaFoldDB" id="A0A1X9MME1"/>
<dbReference type="NCBIfam" id="TIGR00745">
    <property type="entry name" value="apbA_panE"/>
    <property type="match status" value="1"/>
</dbReference>
<comment type="similarity">
    <text evidence="3 11">Belongs to the ketopantoate reductase family.</text>
</comment>
<dbReference type="GO" id="GO:0005737">
    <property type="term" value="C:cytoplasm"/>
    <property type="evidence" value="ECO:0007669"/>
    <property type="project" value="TreeGrafter"/>
</dbReference>
<evidence type="ECO:0000256" key="8">
    <source>
        <dbReference type="ARBA" id="ARBA00023002"/>
    </source>
</evidence>
<dbReference type="InterPro" id="IPR013328">
    <property type="entry name" value="6PGD_dom2"/>
</dbReference>
<keyword evidence="8 11" id="KW-0560">Oxidoreductase</keyword>
<gene>
    <name evidence="14" type="primary">panE_2</name>
    <name evidence="14" type="ORF">BkAM31D_21945</name>
</gene>
<keyword evidence="7 11" id="KW-0521">NADP</keyword>
<evidence type="ECO:0000259" key="12">
    <source>
        <dbReference type="Pfam" id="PF02558"/>
    </source>
</evidence>
<evidence type="ECO:0000256" key="9">
    <source>
        <dbReference type="ARBA" id="ARBA00032024"/>
    </source>
</evidence>
<dbReference type="Pfam" id="PF02558">
    <property type="entry name" value="ApbA"/>
    <property type="match status" value="1"/>
</dbReference>
<dbReference type="GO" id="GO:0050661">
    <property type="term" value="F:NADP binding"/>
    <property type="evidence" value="ECO:0007669"/>
    <property type="project" value="TreeGrafter"/>
</dbReference>
<evidence type="ECO:0000259" key="13">
    <source>
        <dbReference type="Pfam" id="PF08546"/>
    </source>
</evidence>
<dbReference type="SUPFAM" id="SSF51735">
    <property type="entry name" value="NAD(P)-binding Rossmann-fold domains"/>
    <property type="match status" value="1"/>
</dbReference>
<feature type="domain" description="Ketopantoate reductase C-terminal" evidence="13">
    <location>
        <begin position="181"/>
        <end position="303"/>
    </location>
</feature>
<dbReference type="GO" id="GO:0015940">
    <property type="term" value="P:pantothenate biosynthetic process"/>
    <property type="evidence" value="ECO:0007669"/>
    <property type="project" value="UniProtKB-UniPathway"/>
</dbReference>
<dbReference type="InterPro" id="IPR008927">
    <property type="entry name" value="6-PGluconate_DH-like_C_sf"/>
</dbReference>
<dbReference type="InterPro" id="IPR013332">
    <property type="entry name" value="KPR_N"/>
</dbReference>
<evidence type="ECO:0000313" key="15">
    <source>
        <dbReference type="Proteomes" id="UP000193006"/>
    </source>
</evidence>
<keyword evidence="15" id="KW-1185">Reference proteome</keyword>
<dbReference type="Gene3D" id="3.40.50.720">
    <property type="entry name" value="NAD(P)-binding Rossmann-like Domain"/>
    <property type="match status" value="1"/>
</dbReference>
<evidence type="ECO:0000256" key="1">
    <source>
        <dbReference type="ARBA" id="ARBA00002919"/>
    </source>
</evidence>
<dbReference type="InterPro" id="IPR013752">
    <property type="entry name" value="KPA_reductase"/>
</dbReference>
<protein>
    <recommendedName>
        <fullName evidence="5 11">2-dehydropantoate 2-reductase</fullName>
        <ecNumber evidence="4 11">1.1.1.169</ecNumber>
    </recommendedName>
    <alternativeName>
        <fullName evidence="9 11">Ketopantoate reductase</fullName>
    </alternativeName>
</protein>
<comment type="function">
    <text evidence="1 11">Catalyzes the NADPH-dependent reduction of ketopantoate into pantoic acid.</text>
</comment>
<name>A0A1X9MME1_9BACI</name>
<sequence>MKIAIAGSGAMGCRFGSMLFEAGNEVLLVDRWETHVKKIRENGLAIKKEDRNQVLYMDASLPEESEGTFDLVIVFTKSMQTDEMVKSCRHLIGDHTRVLTLQNGLGNIETLETYVPKSRLLAGVTTFGTELLGPGHIQALGTGHVHIMQVDGGESEAVKEICAVMNAAGMNVEVSRDVLISIWNKVAFNAVLNTLCTIINDTVSAVGSYQQIDEVINAIVDEIIVVAEAEGINLNKEVIVKMIVDVFDPKMSGNHLPSMVQDLHSGRPTEIDYLNGAIVEKAKRHNIAVPTNELIYHLIRMLEGEDNEKNIDHRSSRYVRCSLCHDVSDERVS</sequence>
<comment type="catalytic activity">
    <reaction evidence="10 11">
        <text>(R)-pantoate + NADP(+) = 2-dehydropantoate + NADPH + H(+)</text>
        <dbReference type="Rhea" id="RHEA:16233"/>
        <dbReference type="ChEBI" id="CHEBI:11561"/>
        <dbReference type="ChEBI" id="CHEBI:15378"/>
        <dbReference type="ChEBI" id="CHEBI:15980"/>
        <dbReference type="ChEBI" id="CHEBI:57783"/>
        <dbReference type="ChEBI" id="CHEBI:58349"/>
        <dbReference type="EC" id="1.1.1.169"/>
    </reaction>
</comment>
<dbReference type="Proteomes" id="UP000193006">
    <property type="component" value="Chromosome"/>
</dbReference>
<evidence type="ECO:0000313" key="14">
    <source>
        <dbReference type="EMBL" id="ARK32302.1"/>
    </source>
</evidence>
<evidence type="ECO:0000256" key="2">
    <source>
        <dbReference type="ARBA" id="ARBA00004994"/>
    </source>
</evidence>
<dbReference type="Pfam" id="PF08546">
    <property type="entry name" value="ApbA_C"/>
    <property type="match status" value="1"/>
</dbReference>
<feature type="domain" description="Ketopantoate reductase N-terminal" evidence="12">
    <location>
        <begin position="3"/>
        <end position="150"/>
    </location>
</feature>